<protein>
    <submittedName>
        <fullName evidence="1">Uncharacterized protein</fullName>
    </submittedName>
</protein>
<name>A0A6J7WN08_9CAUD</name>
<organism evidence="1">
    <name type="scientific">uncultured Caudovirales phage</name>
    <dbReference type="NCBI Taxonomy" id="2100421"/>
    <lineage>
        <taxon>Viruses</taxon>
        <taxon>Duplodnaviria</taxon>
        <taxon>Heunggongvirae</taxon>
        <taxon>Uroviricota</taxon>
        <taxon>Caudoviricetes</taxon>
        <taxon>Peduoviridae</taxon>
        <taxon>Maltschvirus</taxon>
        <taxon>Maltschvirus maltsch</taxon>
    </lineage>
</organism>
<dbReference type="EMBL" id="LR798267">
    <property type="protein sequence ID" value="CAB5219147.1"/>
    <property type="molecule type" value="Genomic_DNA"/>
</dbReference>
<accession>A0A6J7WN08</accession>
<gene>
    <name evidence="1" type="ORF">UFOVP221_31</name>
</gene>
<reference evidence="1" key="1">
    <citation type="submission" date="2020-05" db="EMBL/GenBank/DDBJ databases">
        <authorList>
            <person name="Chiriac C."/>
            <person name="Salcher M."/>
            <person name="Ghai R."/>
            <person name="Kavagutti S V."/>
        </authorList>
    </citation>
    <scope>NUCLEOTIDE SEQUENCE</scope>
</reference>
<evidence type="ECO:0000313" key="1">
    <source>
        <dbReference type="EMBL" id="CAB5219147.1"/>
    </source>
</evidence>
<proteinExistence type="predicted"/>
<sequence length="234" mass="26784">MQFKEALKLKGKSLAVIPPWKYAGKQYKTVNTVAENSIVRAKLVSEEGYVPTDSYSQRNAQGTYDRHFTIAGESYRVKSLLFETEGNNDPDTDNIRFVIRASEVVGEWDEVDQRFVERRAEREHAQTERERQHFIIERAEQPLKATLPSTKEKLSETVSNLLGKAVADYQFDASLHVSGAWVDPTNPQEYIAHIAGKVSLDVRCFQQLLEDFYDAREELADLREQVADREEVNA</sequence>